<keyword evidence="4" id="KW-0274">FAD</keyword>
<dbReference type="PROSITE" id="PS51387">
    <property type="entry name" value="FAD_PCMH"/>
    <property type="match status" value="1"/>
</dbReference>
<dbReference type="SMART" id="SM01092">
    <property type="entry name" value="CO_deh_flav_C"/>
    <property type="match status" value="1"/>
</dbReference>
<dbReference type="InterPro" id="IPR016166">
    <property type="entry name" value="FAD-bd_PCMH"/>
</dbReference>
<keyword evidence="10" id="KW-1185">Reference proteome</keyword>
<dbReference type="Proteomes" id="UP000636811">
    <property type="component" value="Unassembled WGS sequence"/>
</dbReference>
<evidence type="ECO:0000313" key="10">
    <source>
        <dbReference type="Proteomes" id="UP000636811"/>
    </source>
</evidence>
<gene>
    <name evidence="9" type="ORF">IV433_16875</name>
</gene>
<evidence type="ECO:0000256" key="4">
    <source>
        <dbReference type="ARBA" id="ARBA00022827"/>
    </source>
</evidence>
<dbReference type="InterPro" id="IPR000674">
    <property type="entry name" value="Ald_Oxase/Xan_DH_a/b"/>
</dbReference>
<dbReference type="SUPFAM" id="SSF56003">
    <property type="entry name" value="Molybdenum cofactor-binding domain"/>
    <property type="match status" value="1"/>
</dbReference>
<evidence type="ECO:0000256" key="6">
    <source>
        <dbReference type="ARBA" id="ARBA00023014"/>
    </source>
</evidence>
<organism evidence="9 10">
    <name type="scientific">Rahnella laticis</name>
    <dbReference type="NCBI Taxonomy" id="2787622"/>
    <lineage>
        <taxon>Bacteria</taxon>
        <taxon>Pseudomonadati</taxon>
        <taxon>Pseudomonadota</taxon>
        <taxon>Gammaproteobacteria</taxon>
        <taxon>Enterobacterales</taxon>
        <taxon>Yersiniaceae</taxon>
        <taxon>Rahnella</taxon>
    </lineage>
</organism>
<dbReference type="Pfam" id="PF20256">
    <property type="entry name" value="MoCoBD_2"/>
    <property type="match status" value="1"/>
</dbReference>
<dbReference type="InterPro" id="IPR002346">
    <property type="entry name" value="Mopterin_DH_FAD-bd"/>
</dbReference>
<keyword evidence="5" id="KW-0408">Iron</keyword>
<comment type="cofactor">
    <cofactor evidence="1">
        <name>Mo-molybdopterin</name>
        <dbReference type="ChEBI" id="CHEBI:71302"/>
    </cofactor>
</comment>
<dbReference type="Pfam" id="PF01315">
    <property type="entry name" value="Ald_Xan_dh_C"/>
    <property type="match status" value="1"/>
</dbReference>
<feature type="domain" description="FAD-binding PCMH-type" evidence="8">
    <location>
        <begin position="783"/>
        <end position="956"/>
    </location>
</feature>
<dbReference type="InterPro" id="IPR036318">
    <property type="entry name" value="FAD-bd_PCMH-like_sf"/>
</dbReference>
<sequence length="1074" mass="116748">MDTITVGTSVPRVDGHAKVTGSAIYGDDIKMKNMLYGVCRYADIPAGKILRLDLTQAEKVPGVVKIATYKDIPGVQKIGIVIQDYLPIVNDEVFFHGDVIAVIAATTYEAACQASESIIVEYQAYEPLTDMAEAAKPEARLVHSETESNVVCRHHTAKGDIETGFAHSMHIFEQEYEVGYQEHAYIEPESVIVYPDPSEPGITIQGTIQNAHRVRGFVAAFLGLPQSRVNVKRCVLGGSFGGKDDVIDHLSCRAGLLALLTGKPVKFTYNREQSIRESCKRHPYRMKYKIGLDDNARIQAVKIDIMADSGGYGASSPFVTWRSVVQAAGPYNIPNVRIDIAAIATNNSYTSAFRGFGAPQVIFANESLMDEVARHFKISPIETRQRNILRQGDTSMAGQVFDKHIVSAEEVLLKASTRAEFEAKRAHFQKLNEAGGPVRYGIGLAVSHRGCSLGAEGMDASSALIQVNSDASINLSTSVSENGQGLQTSMSLIVAEAFGAPLAAITFNEPASSMIADGGSTVSSRGTLMGGQAVLNAATKIRQRMLDAITDRLHTLDLNETVWRDGIIINRNQPQLSISLKEAVTMTHNAGGNLSDYGWHVAPPIHWDEEKGTGSPYFTWVYGCQVVELQVDTNTGKITVNRVTAAHDVGKVINKVGFEGQVYGGVMQGLGYALLEDFNIEHGRVKSENFDTYLIPTIRDMPAIDIIAVENHDISGPYGAKVIGEPVLELAAAASNNALNFALGCHNTRIPLTLEQVKLGYNLKKPLRQSEALSADTGHKHVLRLNTLTVNTPDTLPEALEMLAQPGSLAIAGGTDVLVQARMKTSAQTLVDISRLSALKGIELHEDGMHLGAGVCFSDLVVHPQIKHAYPLLVTACKTIGSLQLRNRATLGGNIINAAPCADSVPPLIIYDADVVLVSQRGERRLPLSEFITAGYKTQLTEGELMVKLILPVPSELKLENYYSQLGRRNALNITRQSLTCQIALNAGGEVHFCRLVDGALFSKPQRLPEVEEVLLGHKLDENTLAKAEDVLMEKMEKAIGGRWSAAYKMPVFLNMFRQMMNDVRHANHEGAGK</sequence>
<evidence type="ECO:0000256" key="3">
    <source>
        <dbReference type="ARBA" id="ARBA00022723"/>
    </source>
</evidence>
<evidence type="ECO:0000259" key="8">
    <source>
        <dbReference type="PROSITE" id="PS51387"/>
    </source>
</evidence>
<keyword evidence="4" id="KW-0285">Flavoprotein</keyword>
<dbReference type="InterPro" id="IPR046867">
    <property type="entry name" value="AldOxase/xan_DH_MoCoBD2"/>
</dbReference>
<dbReference type="InterPro" id="IPR016208">
    <property type="entry name" value="Ald_Oxase/xanthine_DH-like"/>
</dbReference>
<comment type="cofactor">
    <cofactor evidence="7">
        <name>[2Fe-2S] cluster</name>
        <dbReference type="ChEBI" id="CHEBI:190135"/>
    </cofactor>
</comment>
<dbReference type="PANTHER" id="PTHR11908:SF157">
    <property type="entry name" value="XANTHINE DEHYDROGENASE SUBUNIT D-RELATED"/>
    <property type="match status" value="1"/>
</dbReference>
<dbReference type="RefSeq" id="WP_195815073.1">
    <property type="nucleotide sequence ID" value="NZ_JADOBI010000007.1"/>
</dbReference>
<dbReference type="InterPro" id="IPR008274">
    <property type="entry name" value="AldOxase/xan_DH_MoCoBD1"/>
</dbReference>
<accession>A0ABS0E7N5</accession>
<dbReference type="InterPro" id="IPR036683">
    <property type="entry name" value="CO_DH_flav_C_dom_sf"/>
</dbReference>
<dbReference type="EMBL" id="JADOBI010000007">
    <property type="protein sequence ID" value="MBF7981092.1"/>
    <property type="molecule type" value="Genomic_DNA"/>
</dbReference>
<dbReference type="PANTHER" id="PTHR11908">
    <property type="entry name" value="XANTHINE DEHYDROGENASE"/>
    <property type="match status" value="1"/>
</dbReference>
<keyword evidence="3" id="KW-0479">Metal-binding</keyword>
<evidence type="ECO:0000256" key="5">
    <source>
        <dbReference type="ARBA" id="ARBA00023004"/>
    </source>
</evidence>
<dbReference type="Pfam" id="PF02738">
    <property type="entry name" value="MoCoBD_1"/>
    <property type="match status" value="1"/>
</dbReference>
<reference evidence="9 10" key="1">
    <citation type="submission" date="2020-11" db="EMBL/GenBank/DDBJ databases">
        <title>Taxonomic investigation of Rahnella strains.</title>
        <authorList>
            <person name="Lee S.D."/>
        </authorList>
    </citation>
    <scope>NUCLEOTIDE SEQUENCE [LARGE SCALE GENOMIC DNA]</scope>
    <source>
        <strain evidence="9 10">SAP-17</strain>
    </source>
</reference>
<proteinExistence type="predicted"/>
<dbReference type="SUPFAM" id="SSF55447">
    <property type="entry name" value="CO dehydrogenase flavoprotein C-terminal domain-like"/>
    <property type="match status" value="1"/>
</dbReference>
<dbReference type="InterPro" id="IPR016167">
    <property type="entry name" value="FAD-bd_PCMH_sub1"/>
</dbReference>
<dbReference type="Gene3D" id="3.30.365.10">
    <property type="entry name" value="Aldehyde oxidase/xanthine dehydrogenase, molybdopterin binding domain"/>
    <property type="match status" value="4"/>
</dbReference>
<dbReference type="Gene3D" id="3.30.390.50">
    <property type="entry name" value="CO dehydrogenase flavoprotein, C-terminal domain"/>
    <property type="match status" value="1"/>
</dbReference>
<dbReference type="SUPFAM" id="SSF56176">
    <property type="entry name" value="FAD-binding/transporter-associated domain-like"/>
    <property type="match status" value="1"/>
</dbReference>
<protein>
    <submittedName>
        <fullName evidence="9">Molybdopterin-dependent oxidoreductase</fullName>
    </submittedName>
</protein>
<evidence type="ECO:0000256" key="2">
    <source>
        <dbReference type="ARBA" id="ARBA00022714"/>
    </source>
</evidence>
<dbReference type="InterPro" id="IPR036856">
    <property type="entry name" value="Ald_Oxase/Xan_DH_a/b_sf"/>
</dbReference>
<dbReference type="InterPro" id="IPR005107">
    <property type="entry name" value="CO_DH_flav_C"/>
</dbReference>
<dbReference type="Gene3D" id="3.30.43.10">
    <property type="entry name" value="Uridine Diphospho-n-acetylenolpyruvylglucosamine Reductase, domain 2"/>
    <property type="match status" value="1"/>
</dbReference>
<name>A0ABS0E7N5_9GAMM</name>
<dbReference type="Pfam" id="PF03450">
    <property type="entry name" value="CO_deh_flav_C"/>
    <property type="match status" value="1"/>
</dbReference>
<comment type="caution">
    <text evidence="9">The sequence shown here is derived from an EMBL/GenBank/DDBJ whole genome shotgun (WGS) entry which is preliminary data.</text>
</comment>
<evidence type="ECO:0000256" key="7">
    <source>
        <dbReference type="ARBA" id="ARBA00034078"/>
    </source>
</evidence>
<dbReference type="Gene3D" id="3.90.1170.50">
    <property type="entry name" value="Aldehyde oxidase/xanthine dehydrogenase, a/b hammerhead"/>
    <property type="match status" value="1"/>
</dbReference>
<dbReference type="Pfam" id="PF00941">
    <property type="entry name" value="FAD_binding_5"/>
    <property type="match status" value="1"/>
</dbReference>
<keyword evidence="6" id="KW-0411">Iron-sulfur</keyword>
<keyword evidence="2" id="KW-0001">2Fe-2S</keyword>
<evidence type="ECO:0000256" key="1">
    <source>
        <dbReference type="ARBA" id="ARBA00001924"/>
    </source>
</evidence>
<evidence type="ECO:0000313" key="9">
    <source>
        <dbReference type="EMBL" id="MBF7981092.1"/>
    </source>
</evidence>
<dbReference type="InterPro" id="IPR016169">
    <property type="entry name" value="FAD-bd_PCMH_sub2"/>
</dbReference>
<dbReference type="SUPFAM" id="SSF54665">
    <property type="entry name" value="CO dehydrogenase molybdoprotein N-domain-like"/>
    <property type="match status" value="1"/>
</dbReference>
<dbReference type="Gene3D" id="3.30.465.10">
    <property type="match status" value="1"/>
</dbReference>
<dbReference type="SMART" id="SM01008">
    <property type="entry name" value="Ald_Xan_dh_C"/>
    <property type="match status" value="1"/>
</dbReference>
<dbReference type="InterPro" id="IPR037165">
    <property type="entry name" value="AldOxase/xan_DH_Mopterin-bd_sf"/>
</dbReference>